<evidence type="ECO:0008006" key="5">
    <source>
        <dbReference type="Google" id="ProtNLM"/>
    </source>
</evidence>
<dbReference type="RefSeq" id="WP_170949014.1">
    <property type="nucleotide sequence ID" value="NZ_OBEB01000006.1"/>
</dbReference>
<keyword evidence="2" id="KW-0812">Transmembrane</keyword>
<keyword evidence="2" id="KW-1133">Transmembrane helix</keyword>
<evidence type="ECO:0000256" key="1">
    <source>
        <dbReference type="SAM" id="MobiDB-lite"/>
    </source>
</evidence>
<evidence type="ECO:0000313" key="3">
    <source>
        <dbReference type="EMBL" id="SNY55263.1"/>
    </source>
</evidence>
<dbReference type="AlphaFoldDB" id="A0A285J5C3"/>
<keyword evidence="2" id="KW-0472">Membrane</keyword>
<feature type="compositionally biased region" description="Acidic residues" evidence="1">
    <location>
        <begin position="67"/>
        <end position="85"/>
    </location>
</feature>
<organism evidence="3 4">
    <name type="scientific">Arsukibacterium tuosuense</name>
    <dbReference type="NCBI Taxonomy" id="1323745"/>
    <lineage>
        <taxon>Bacteria</taxon>
        <taxon>Pseudomonadati</taxon>
        <taxon>Pseudomonadota</taxon>
        <taxon>Gammaproteobacteria</taxon>
        <taxon>Chromatiales</taxon>
        <taxon>Chromatiaceae</taxon>
        <taxon>Arsukibacterium</taxon>
    </lineage>
</organism>
<proteinExistence type="predicted"/>
<sequence>MTAQPSGSGQQLFYAGIAAVVIVILLALWMLFKPGAEPEQDTASSTPLPARAEIIEEQPLPPPVTEQESEPEPELTPDPEMAPEAELAVEEAAVEPLPALEKSDPVLKQEVLKFDWQPGLAGLINTEQMVRNLVVTVDNLAQRQLVANHPVVAPLDQPFIATPEEGDDQRYQIDPASYQRYEPYVRLLENAEPEQMLQVLERYQPLFEQAFGELGYPELSFNQRLQQALQQFLAIEPNTADTTLVRKSVAYTYADPAVEGRSDLEKQVIRLGPDNHQRIRAVAQQYLALLEERTD</sequence>
<name>A0A285J5C3_9GAMM</name>
<evidence type="ECO:0000256" key="2">
    <source>
        <dbReference type="SAM" id="Phobius"/>
    </source>
</evidence>
<reference evidence="4" key="1">
    <citation type="submission" date="2017-09" db="EMBL/GenBank/DDBJ databases">
        <authorList>
            <person name="Varghese N."/>
            <person name="Submissions S."/>
        </authorList>
    </citation>
    <scope>NUCLEOTIDE SEQUENCE [LARGE SCALE GENOMIC DNA]</scope>
    <source>
        <strain evidence="4">CGMCC 1.12461</strain>
    </source>
</reference>
<evidence type="ECO:0000313" key="4">
    <source>
        <dbReference type="Proteomes" id="UP000219353"/>
    </source>
</evidence>
<feature type="transmembrane region" description="Helical" evidence="2">
    <location>
        <begin position="12"/>
        <end position="32"/>
    </location>
</feature>
<feature type="region of interest" description="Disordered" evidence="1">
    <location>
        <begin position="37"/>
        <end position="85"/>
    </location>
</feature>
<dbReference type="InterPro" id="IPR021382">
    <property type="entry name" value="DUF3014"/>
</dbReference>
<keyword evidence="4" id="KW-1185">Reference proteome</keyword>
<accession>A0A285J5C3</accession>
<dbReference type="EMBL" id="OBEB01000006">
    <property type="protein sequence ID" value="SNY55263.1"/>
    <property type="molecule type" value="Genomic_DNA"/>
</dbReference>
<dbReference type="Proteomes" id="UP000219353">
    <property type="component" value="Unassembled WGS sequence"/>
</dbReference>
<dbReference type="Pfam" id="PF11219">
    <property type="entry name" value="DUF3014"/>
    <property type="match status" value="1"/>
</dbReference>
<gene>
    <name evidence="3" type="ORF">SAMN06297280_2821</name>
</gene>
<protein>
    <recommendedName>
        <fullName evidence="5">DUF3014 domain-containing protein</fullName>
    </recommendedName>
</protein>